<comment type="caution">
    <text evidence="3">The sequence shown here is derived from an EMBL/GenBank/DDBJ whole genome shotgun (WGS) entry which is preliminary data.</text>
</comment>
<name>A0ABT5LWB2_9GAMM</name>
<keyword evidence="4" id="KW-1185">Reference proteome</keyword>
<dbReference type="InterPro" id="IPR056823">
    <property type="entry name" value="TEN-like_YD-shell"/>
</dbReference>
<evidence type="ECO:0000313" key="4">
    <source>
        <dbReference type="Proteomes" id="UP001220225"/>
    </source>
</evidence>
<dbReference type="Pfam" id="PF13151">
    <property type="entry name" value="DUF3990"/>
    <property type="match status" value="1"/>
</dbReference>
<dbReference type="Pfam" id="PF25023">
    <property type="entry name" value="TEN_YD-shell"/>
    <property type="match status" value="1"/>
</dbReference>
<protein>
    <submittedName>
        <fullName evidence="3">DUF3990 domain-containing protein</fullName>
    </submittedName>
</protein>
<feature type="domain" description="Teneurin-like YD-shell" evidence="2">
    <location>
        <begin position="9"/>
        <end position="139"/>
    </location>
</feature>
<dbReference type="InterPro" id="IPR022385">
    <property type="entry name" value="Rhs_assc_core"/>
</dbReference>
<evidence type="ECO:0000259" key="2">
    <source>
        <dbReference type="Pfam" id="PF25023"/>
    </source>
</evidence>
<organism evidence="3 4">
    <name type="scientific">Xenorhabdus anantnagensis</name>
    <dbReference type="NCBI Taxonomy" id="3025875"/>
    <lineage>
        <taxon>Bacteria</taxon>
        <taxon>Pseudomonadati</taxon>
        <taxon>Pseudomonadota</taxon>
        <taxon>Gammaproteobacteria</taxon>
        <taxon>Enterobacterales</taxon>
        <taxon>Morganellaceae</taxon>
        <taxon>Xenorhabdus</taxon>
    </lineage>
</organism>
<dbReference type="InterPro" id="IPR050708">
    <property type="entry name" value="T6SS_VgrG/RHS"/>
</dbReference>
<keyword evidence="1" id="KW-0677">Repeat</keyword>
<dbReference type="NCBIfam" id="TIGR01643">
    <property type="entry name" value="YD_repeat_2x"/>
    <property type="match status" value="1"/>
</dbReference>
<dbReference type="PANTHER" id="PTHR32305:SF15">
    <property type="entry name" value="PROTEIN RHSA-RELATED"/>
    <property type="match status" value="1"/>
</dbReference>
<accession>A0ABT5LWB2</accession>
<dbReference type="PANTHER" id="PTHR32305">
    <property type="match status" value="1"/>
</dbReference>
<proteinExistence type="predicted"/>
<gene>
    <name evidence="3" type="ORF">PSI14_14915</name>
</gene>
<dbReference type="InterPro" id="IPR025051">
    <property type="entry name" value="DUF3990"/>
</dbReference>
<dbReference type="Gene3D" id="2.180.10.10">
    <property type="entry name" value="RHS repeat-associated core"/>
    <property type="match status" value="1"/>
</dbReference>
<dbReference type="NCBIfam" id="TIGR03696">
    <property type="entry name" value="Rhs_assc_core"/>
    <property type="match status" value="1"/>
</dbReference>
<evidence type="ECO:0000313" key="3">
    <source>
        <dbReference type="EMBL" id="MDC9598103.1"/>
    </source>
</evidence>
<reference evidence="3 4" key="1">
    <citation type="submission" date="2023-02" db="EMBL/GenBank/DDBJ databases">
        <title>Entomopathogenic bacteria.</title>
        <authorList>
            <person name="Machado R.A."/>
        </authorList>
    </citation>
    <scope>NUCLEOTIDE SEQUENCE [LARGE SCALE GENOMIC DNA]</scope>
    <source>
        <strain evidence="3 4">XENO-2</strain>
    </source>
</reference>
<dbReference type="EMBL" id="JAQRFN010000021">
    <property type="protein sequence ID" value="MDC9598103.1"/>
    <property type="molecule type" value="Genomic_DNA"/>
</dbReference>
<dbReference type="InterPro" id="IPR006530">
    <property type="entry name" value="YD"/>
</dbReference>
<sequence length="484" mass="55970">MIDDSIWGQTRYRYNQNDQVTHAAFEGFRPFEEQFQYDKQGNLSRHVPNDAQHALKQADQLQLAGRVVHRGDLTYRYDQNGRLVEKTEHRDGFRPQIWRYRWDIQDQLTHCETPDGSRWQYQYDAFGRRIRKLKVHDGKLAAANLQRWLNGKPDLTPKPDAIIGHDFLWSGDQLIEETPIYADGTPAGDHSVRWLYAPGTLTPWARYERGKLHYTVSDHQGTVREILNEAGQLIWAGRLSTWGRLDTWPAVARNHEDAHVNCNLRFMGQYADEESGLYYNRFRYYSPETAQYISPDPLNLNGGFNPYGYVHNPVRFVDPYGLSSETTTFYHAGGFEKDTKIDLSRGKGRKDFDPRGKKGFYVTASKEQALKWSKKRDLPTLATFEIPNSELAKLNIKVFDMNSPTDRKEWERYVTEGRKGKLVHNYDGVSGPMLMNPFEFKHGASPDIQGHQLAFYTQKAADLFDQHKTSVQRVANGKIVDNCP</sequence>
<dbReference type="Proteomes" id="UP001220225">
    <property type="component" value="Unassembled WGS sequence"/>
</dbReference>
<evidence type="ECO:0000256" key="1">
    <source>
        <dbReference type="ARBA" id="ARBA00022737"/>
    </source>
</evidence>